<reference evidence="2 3" key="1">
    <citation type="journal article" date="2024" name="Nat. Commun.">
        <title>Phylogenomics reveals the evolutionary origins of lichenization in chlorophyte algae.</title>
        <authorList>
            <person name="Puginier C."/>
            <person name="Libourel C."/>
            <person name="Otte J."/>
            <person name="Skaloud P."/>
            <person name="Haon M."/>
            <person name="Grisel S."/>
            <person name="Petersen M."/>
            <person name="Berrin J.G."/>
            <person name="Delaux P.M."/>
            <person name="Dal Grande F."/>
            <person name="Keller J."/>
        </authorList>
    </citation>
    <scope>NUCLEOTIDE SEQUENCE [LARGE SCALE GENOMIC DNA]</scope>
    <source>
        <strain evidence="2 3">SAG 245.80</strain>
    </source>
</reference>
<keyword evidence="1" id="KW-0812">Transmembrane</keyword>
<protein>
    <submittedName>
        <fullName evidence="2">Uncharacterized protein</fullName>
    </submittedName>
</protein>
<comment type="caution">
    <text evidence="2">The sequence shown here is derived from an EMBL/GenBank/DDBJ whole genome shotgun (WGS) entry which is preliminary data.</text>
</comment>
<accession>A0AAW1QTP6</accession>
<keyword evidence="1" id="KW-0472">Membrane</keyword>
<dbReference type="EMBL" id="JALJOU010000079">
    <property type="protein sequence ID" value="KAK9824847.1"/>
    <property type="molecule type" value="Genomic_DNA"/>
</dbReference>
<proteinExistence type="predicted"/>
<name>A0AAW1QTP6_9CHLO</name>
<organism evidence="2 3">
    <name type="scientific">Elliptochloris bilobata</name>
    <dbReference type="NCBI Taxonomy" id="381761"/>
    <lineage>
        <taxon>Eukaryota</taxon>
        <taxon>Viridiplantae</taxon>
        <taxon>Chlorophyta</taxon>
        <taxon>core chlorophytes</taxon>
        <taxon>Trebouxiophyceae</taxon>
        <taxon>Trebouxiophyceae incertae sedis</taxon>
        <taxon>Elliptochloris clade</taxon>
        <taxon>Elliptochloris</taxon>
    </lineage>
</organism>
<gene>
    <name evidence="2" type="ORF">WJX81_007102</name>
</gene>
<keyword evidence="1" id="KW-1133">Transmembrane helix</keyword>
<evidence type="ECO:0000313" key="2">
    <source>
        <dbReference type="EMBL" id="KAK9824847.1"/>
    </source>
</evidence>
<keyword evidence="3" id="KW-1185">Reference proteome</keyword>
<evidence type="ECO:0000313" key="3">
    <source>
        <dbReference type="Proteomes" id="UP001445335"/>
    </source>
</evidence>
<dbReference type="Proteomes" id="UP001445335">
    <property type="component" value="Unassembled WGS sequence"/>
</dbReference>
<feature type="transmembrane region" description="Helical" evidence="1">
    <location>
        <begin position="414"/>
        <end position="433"/>
    </location>
</feature>
<evidence type="ECO:0000256" key="1">
    <source>
        <dbReference type="SAM" id="Phobius"/>
    </source>
</evidence>
<feature type="transmembrane region" description="Helical" evidence="1">
    <location>
        <begin position="445"/>
        <end position="462"/>
    </location>
</feature>
<sequence>MKRITDHIPDGCLLKERAAAELSDAVFMDVSGRQTSSPPHVLAPRLFKYQGKWMKMVDPATGIPVFSIETQRAVLRVIELAAGGFLSDPSGVNLHYVSASGVERVARGTSIVETVNRQLERAARPTGSGPYLMERLMALAIWIWNLNAAVRHRGVPHPGITDIEAIADLKHAAAAANPALPDPCPGRVSRLAAAWSFETEATLAWDHGDSLYGALLDKEGYKRMSGQAGIIEVCRFLDDCLRGKPCGAAGTSAALPALPIINAGACGPTALPAAAMAAPLPRALSAGAGAGMPAGLTAWTARTQAAAAGSDAAAHPPIAAQPVFATMPSAGLSAYALPPPERSAVSMPEAASAGPRTPAAAAALSDQAPDARGAASAAGVRRHAALHDFCMCIPYGALLLAGGFVSLLRGGGATGAALCLFGCVHTLLAVLSLRAWKRGASSAPYTALSTAGAGFLAWRVFGRVAQGSSRLLDRPLLALAASLAAFTAYNLAAGGNPPKRAKAEDAAPPPA</sequence>
<feature type="transmembrane region" description="Helical" evidence="1">
    <location>
        <begin position="474"/>
        <end position="492"/>
    </location>
</feature>
<dbReference type="AlphaFoldDB" id="A0AAW1QTP6"/>